<evidence type="ECO:0000313" key="2">
    <source>
        <dbReference type="EMBL" id="OPX42504.1"/>
    </source>
</evidence>
<proteinExistence type="predicted"/>
<dbReference type="OrthoDB" id="9791874at2"/>
<comment type="caution">
    <text evidence="2">The sequence shown here is derived from an EMBL/GenBank/DDBJ whole genome shotgun (WGS) entry which is preliminary data.</text>
</comment>
<evidence type="ECO:0000256" key="1">
    <source>
        <dbReference type="SAM" id="Phobius"/>
    </source>
</evidence>
<dbReference type="EMBL" id="MZGX01000028">
    <property type="protein sequence ID" value="OPX42504.1"/>
    <property type="molecule type" value="Genomic_DNA"/>
</dbReference>
<keyword evidence="1" id="KW-0472">Membrane</keyword>
<evidence type="ECO:0000313" key="3">
    <source>
        <dbReference type="Proteomes" id="UP000191554"/>
    </source>
</evidence>
<keyword evidence="3" id="KW-1185">Reference proteome</keyword>
<reference evidence="2 3" key="1">
    <citation type="submission" date="2017-03" db="EMBL/GenBank/DDBJ databases">
        <title>Genome sequence of Clostridium hungatei DSM 14427.</title>
        <authorList>
            <person name="Poehlein A."/>
            <person name="Daniel R."/>
        </authorList>
    </citation>
    <scope>NUCLEOTIDE SEQUENCE [LARGE SCALE GENOMIC DNA]</scope>
    <source>
        <strain evidence="2 3">DSM 14427</strain>
    </source>
</reference>
<feature type="transmembrane region" description="Helical" evidence="1">
    <location>
        <begin position="60"/>
        <end position="83"/>
    </location>
</feature>
<accession>A0A1V4SFC2</accession>
<gene>
    <name evidence="2" type="ORF">CLHUN_36290</name>
</gene>
<dbReference type="NCBIfam" id="NF033634">
    <property type="entry name" value="SLATT_1"/>
    <property type="match status" value="1"/>
</dbReference>
<dbReference type="AlphaFoldDB" id="A0A1V4SFC2"/>
<dbReference type="InterPro" id="IPR025325">
    <property type="entry name" value="DUF4231"/>
</dbReference>
<dbReference type="Proteomes" id="UP000191554">
    <property type="component" value="Unassembled WGS sequence"/>
</dbReference>
<dbReference type="Pfam" id="PF14015">
    <property type="entry name" value="DUF4231"/>
    <property type="match status" value="1"/>
</dbReference>
<keyword evidence="1" id="KW-1133">Transmembrane helix</keyword>
<sequence>MEDIKENDRNAENYLNGNLDYYDEKSVLNKKRYTTLVVLDIILSALIPFTTLFIDTFSAAKYIVALMGSIITVVSAFNATFGYHKLWIEYRMVAEALKHQKDLYINSCNPYNCQNKGEILISIVNSILEKENSNWRSTELSMIKPDKT</sequence>
<keyword evidence="1" id="KW-0812">Transmembrane</keyword>
<organism evidence="2 3">
    <name type="scientific">Ruminiclostridium hungatei</name>
    <name type="common">Clostridium hungatei</name>
    <dbReference type="NCBI Taxonomy" id="48256"/>
    <lineage>
        <taxon>Bacteria</taxon>
        <taxon>Bacillati</taxon>
        <taxon>Bacillota</taxon>
        <taxon>Clostridia</taxon>
        <taxon>Eubacteriales</taxon>
        <taxon>Oscillospiraceae</taxon>
        <taxon>Ruminiclostridium</taxon>
    </lineage>
</organism>
<feature type="transmembrane region" description="Helical" evidence="1">
    <location>
        <begin position="33"/>
        <end position="54"/>
    </location>
</feature>
<evidence type="ECO:0008006" key="4">
    <source>
        <dbReference type="Google" id="ProtNLM"/>
    </source>
</evidence>
<dbReference type="RefSeq" id="WP_080066038.1">
    <property type="nucleotide sequence ID" value="NZ_MZGX01000028.1"/>
</dbReference>
<protein>
    <recommendedName>
        <fullName evidence="4">DUF4231 domain-containing protein</fullName>
    </recommendedName>
</protein>
<name>A0A1V4SFC2_RUMHU</name>